<sequence length="1125" mass="111993">MYSSYTEVPVFDPRWARHRYKLKLYRETAFSKQALPPTGLPALLVPGNAGSYEQVRSLASETSRLAAQARRAGGAGGSIADMDWYALDLNGELSAFDGHLLAEQAAFALACLKQLQAMYSIAPHNSSSCSSQGQLYPPLLLQPALARFYGGAPAQPLPPGLPAVSVHGGSADLQVSPYLTRLPHTVLGHPSSSSSSVAAALSLASLHVPGVWLSAGHNQVPAQQTTLTARPLQAAAAAGSGGAVYYWNAPAAAAAAAGTAAGAAADVAILVSGAKPCSGFRVWLQQQQAGGVEGSWVDVSAAAAPLPVLHDRLVADVREFNRWSDVMHGRDYLQAAGWAQQLVQTWLRAGVKVSSQPGNTGNTRSSVRLSELAAGAELQLLLDPRCSHALSLRWDVVDSAAQLLLAHASAAAGMAVALLLLVLSHQMSALVRMMTLARTGALPAAAAKGPAAQNDAKMSQGDRHASGAETAAAAAAAAGVSGRSSPDLRQLSAAALQRMRKRLDGTLGGAPPPMQKYFETGASAAAGAAGPVAAGTAGSGSTPDAAAGGAARDGPDSQPGVRGVGVSVLESLAAVTGDARVLLLAALLAAAAAALNSLNPSSLWHHQASSSSSSVDGPAQGFAAAGGWLLHRGLALLGLRQRGDSPSLAGAALLLGAALLFLLADVALSVGVKWALDAASGAVAAFNRSLTPDPETLAAIAAASSGGAPSVAASSSNGATPCSCSLCAAAQEACGGALGPAGRFFGGGLCGQASCCEDRVPAGSPGYSPLQVTAGMAAPGVAEASRGSAPDGVAALGAAGGATAGAGASSAVAAPWWRQGRCQLQFAVLLLLSIANISLGLSGAVLLLFFTWHLPSRSTAAAARVAELLLGSRAGSRAASTAGSRAASCAASRAASPLPGGPAAAGGAAGHGIPVLGAAINAVRQHLSPGRLASVAEGSTAALAAGLAGAGSAGHPHGFAGGSGKAAGQRSLPLGQQHCSHPLDVLLLLPVLLHCVAISAGRVEALVGYGPATAAEARRIRNDARRVKQPHSNSSSSPTRLPAGADSAAAASGPVDLYKLVVRSAAVYMFAAALLGQAVAWLGVVAGVASLMLGGQAAVEGWQRLHACLHCRGEADPRLAKQKGT</sequence>
<evidence type="ECO:0000256" key="3">
    <source>
        <dbReference type="ARBA" id="ARBA00022801"/>
    </source>
</evidence>
<evidence type="ECO:0000256" key="1">
    <source>
        <dbReference type="ARBA" id="ARBA00004308"/>
    </source>
</evidence>
<accession>A0ABY8UFZ2</accession>
<evidence type="ECO:0000259" key="8">
    <source>
        <dbReference type="Pfam" id="PF07819"/>
    </source>
</evidence>
<feature type="domain" description="GPI inositol-deacylase PGAP1-like alpha/beta" evidence="8">
    <location>
        <begin position="38"/>
        <end position="124"/>
    </location>
</feature>
<dbReference type="Proteomes" id="UP001244341">
    <property type="component" value="Chromosome 9b"/>
</dbReference>
<keyword evidence="10" id="KW-1185">Reference proteome</keyword>
<keyword evidence="5 7" id="KW-0472">Membrane</keyword>
<feature type="transmembrane region" description="Helical" evidence="7">
    <location>
        <begin position="651"/>
        <end position="672"/>
    </location>
</feature>
<gene>
    <name evidence="9" type="ORF">OEZ85_010029</name>
</gene>
<feature type="transmembrane region" description="Helical" evidence="7">
    <location>
        <begin position="403"/>
        <end position="423"/>
    </location>
</feature>
<dbReference type="EMBL" id="CP126216">
    <property type="protein sequence ID" value="WIA18588.1"/>
    <property type="molecule type" value="Genomic_DNA"/>
</dbReference>
<dbReference type="PANTHER" id="PTHR15495:SF7">
    <property type="entry name" value="GPI INOSITOL-DEACYLASE"/>
    <property type="match status" value="1"/>
</dbReference>
<feature type="region of interest" description="Disordered" evidence="6">
    <location>
        <begin position="1023"/>
        <end position="1047"/>
    </location>
</feature>
<feature type="transmembrane region" description="Helical" evidence="7">
    <location>
        <begin position="581"/>
        <end position="599"/>
    </location>
</feature>
<evidence type="ECO:0000256" key="2">
    <source>
        <dbReference type="ARBA" id="ARBA00022692"/>
    </source>
</evidence>
<dbReference type="PANTHER" id="PTHR15495">
    <property type="entry name" value="NEGATIVE REGULATOR OF VESICLE FORMATION-RELATED"/>
    <property type="match status" value="1"/>
</dbReference>
<keyword evidence="2 7" id="KW-0812">Transmembrane</keyword>
<proteinExistence type="predicted"/>
<evidence type="ECO:0000256" key="6">
    <source>
        <dbReference type="SAM" id="MobiDB-lite"/>
    </source>
</evidence>
<dbReference type="InterPro" id="IPR012908">
    <property type="entry name" value="PGAP1-ab_dom-like"/>
</dbReference>
<evidence type="ECO:0000256" key="7">
    <source>
        <dbReference type="SAM" id="Phobius"/>
    </source>
</evidence>
<keyword evidence="3" id="KW-0378">Hydrolase</keyword>
<evidence type="ECO:0000313" key="9">
    <source>
        <dbReference type="EMBL" id="WIA18588.1"/>
    </source>
</evidence>
<evidence type="ECO:0000313" key="10">
    <source>
        <dbReference type="Proteomes" id="UP001244341"/>
    </source>
</evidence>
<feature type="compositionally biased region" description="Polar residues" evidence="6">
    <location>
        <begin position="1030"/>
        <end position="1039"/>
    </location>
</feature>
<keyword evidence="4 7" id="KW-1133">Transmembrane helix</keyword>
<feature type="region of interest" description="Disordered" evidence="6">
    <location>
        <begin position="530"/>
        <end position="559"/>
    </location>
</feature>
<protein>
    <recommendedName>
        <fullName evidence="8">GPI inositol-deacylase PGAP1-like alpha/beta domain-containing protein</fullName>
    </recommendedName>
</protein>
<organism evidence="9 10">
    <name type="scientific">Tetradesmus obliquus</name>
    <name type="common">Green alga</name>
    <name type="synonym">Acutodesmus obliquus</name>
    <dbReference type="NCBI Taxonomy" id="3088"/>
    <lineage>
        <taxon>Eukaryota</taxon>
        <taxon>Viridiplantae</taxon>
        <taxon>Chlorophyta</taxon>
        <taxon>core chlorophytes</taxon>
        <taxon>Chlorophyceae</taxon>
        <taxon>CS clade</taxon>
        <taxon>Sphaeropleales</taxon>
        <taxon>Scenedesmaceae</taxon>
        <taxon>Tetradesmus</taxon>
    </lineage>
</organism>
<comment type="subcellular location">
    <subcellularLocation>
        <location evidence="1">Endomembrane system</location>
    </subcellularLocation>
</comment>
<dbReference type="InterPro" id="IPR039529">
    <property type="entry name" value="PGAP1/BST1"/>
</dbReference>
<name>A0ABY8UFZ2_TETOB</name>
<evidence type="ECO:0000256" key="4">
    <source>
        <dbReference type="ARBA" id="ARBA00022989"/>
    </source>
</evidence>
<evidence type="ECO:0000256" key="5">
    <source>
        <dbReference type="ARBA" id="ARBA00023136"/>
    </source>
</evidence>
<feature type="transmembrane region" description="Helical" evidence="7">
    <location>
        <begin position="826"/>
        <end position="852"/>
    </location>
</feature>
<feature type="compositionally biased region" description="Low complexity" evidence="6">
    <location>
        <begin position="530"/>
        <end position="552"/>
    </location>
</feature>
<feature type="transmembrane region" description="Helical" evidence="7">
    <location>
        <begin position="1067"/>
        <end position="1094"/>
    </location>
</feature>
<dbReference type="Pfam" id="PF07819">
    <property type="entry name" value="PGAP1"/>
    <property type="match status" value="1"/>
</dbReference>
<reference evidence="9 10" key="1">
    <citation type="submission" date="2023-05" db="EMBL/GenBank/DDBJ databases">
        <title>A 100% complete, gapless, phased diploid assembly of the Scenedesmus obliquus UTEX 3031 genome.</title>
        <authorList>
            <person name="Biondi T.C."/>
            <person name="Hanschen E.R."/>
            <person name="Kwon T."/>
            <person name="Eng W."/>
            <person name="Kruse C.P.S."/>
            <person name="Koehler S.I."/>
            <person name="Kunde Y."/>
            <person name="Gleasner C.D."/>
            <person name="You Mak K.T."/>
            <person name="Polle J."/>
            <person name="Hovde B.T."/>
            <person name="Starkenburg S.R."/>
        </authorList>
    </citation>
    <scope>NUCLEOTIDE SEQUENCE [LARGE SCALE GENOMIC DNA]</scope>
    <source>
        <strain evidence="9 10">DOE0152z</strain>
    </source>
</reference>